<proteinExistence type="predicted"/>
<evidence type="ECO:0000313" key="1">
    <source>
        <dbReference type="EMBL" id="QGU32904.1"/>
    </source>
</evidence>
<keyword evidence="2" id="KW-1185">Reference proteome</keyword>
<sequence>MRKEYGKALRELFTARMKADFPEWRPVSAPKQWYWPGERVFVQDSYPGVWLVVVLVPDLKDHDAFYVEIGWSIHKRVPELSMRPCPDDPRSEAALNRDEYLCSLGELIPGGDKLHGDVHGWVIDHRTFSVDSGEILTALLERQTRLGAEQARAAVSPFVDNAIAALAEYGVPYLKSRLSLLAERRSNTLLNSDAQKPPAG</sequence>
<evidence type="ECO:0000313" key="2">
    <source>
        <dbReference type="Proteomes" id="UP000426424"/>
    </source>
</evidence>
<reference evidence="1 2" key="1">
    <citation type="submission" date="2019-12" db="EMBL/GenBank/DDBJ databases">
        <title>The complete genome of the thermophilic, anoxygenic phototrophic gammaproteobacterium Thermochromatium tepidum.</title>
        <authorList>
            <person name="Sattley W.M."/>
            <person name="Swingley W.D."/>
            <person name="Burchell B.M."/>
            <person name="Gurbani S.A."/>
            <person name="Kujawa C.M."/>
            <person name="Nuccio D.A."/>
            <person name="Schladweiler J."/>
            <person name="Shaffer K.N."/>
            <person name="Stokes L.M."/>
            <person name="Touchman J.W."/>
            <person name="Blankenship R.E."/>
            <person name="Madigan M.T."/>
        </authorList>
    </citation>
    <scope>NUCLEOTIDE SEQUENCE [LARGE SCALE GENOMIC DNA]</scope>
    <source>
        <strain evidence="1 2">ATCC 43061</strain>
    </source>
</reference>
<dbReference type="AlphaFoldDB" id="A0A6I6DZ67"/>
<dbReference type="Proteomes" id="UP000426424">
    <property type="component" value="Chromosome"/>
</dbReference>
<dbReference type="KEGG" id="ttp:E6P07_07860"/>
<protein>
    <submittedName>
        <fullName evidence="1">Uncharacterized protein</fullName>
    </submittedName>
</protein>
<dbReference type="RefSeq" id="WP_153975098.1">
    <property type="nucleotide sequence ID" value="NZ_CP039268.1"/>
</dbReference>
<dbReference type="OrthoDB" id="9157413at2"/>
<name>A0A6I6DZ67_THETI</name>
<dbReference type="EMBL" id="CP039268">
    <property type="protein sequence ID" value="QGU32904.1"/>
    <property type="molecule type" value="Genomic_DNA"/>
</dbReference>
<gene>
    <name evidence="1" type="ORF">E6P07_07860</name>
</gene>
<organism evidence="1 2">
    <name type="scientific">Thermochromatium tepidum ATCC 43061</name>
    <dbReference type="NCBI Taxonomy" id="316276"/>
    <lineage>
        <taxon>Bacteria</taxon>
        <taxon>Pseudomonadati</taxon>
        <taxon>Pseudomonadota</taxon>
        <taxon>Gammaproteobacteria</taxon>
        <taxon>Chromatiales</taxon>
        <taxon>Chromatiaceae</taxon>
        <taxon>Thermochromatium</taxon>
    </lineage>
</organism>
<accession>A0A6I6DZ67</accession>